<name>A0A8T0CPF8_CORYI</name>
<feature type="compositionally biased region" description="Low complexity" evidence="1">
    <location>
        <begin position="244"/>
        <end position="253"/>
    </location>
</feature>
<feature type="region of interest" description="Disordered" evidence="1">
    <location>
        <begin position="28"/>
        <end position="62"/>
    </location>
</feature>
<comment type="caution">
    <text evidence="3">The sequence shown here is derived from an EMBL/GenBank/DDBJ whole genome shotgun (WGS) entry which is preliminary data.</text>
</comment>
<keyword evidence="2" id="KW-0812">Transmembrane</keyword>
<evidence type="ECO:0000313" key="3">
    <source>
        <dbReference type="EMBL" id="KAF7848076.1"/>
    </source>
</evidence>
<proteinExistence type="predicted"/>
<feature type="transmembrane region" description="Helical" evidence="2">
    <location>
        <begin position="69"/>
        <end position="93"/>
    </location>
</feature>
<dbReference type="OrthoDB" id="1681308at2759"/>
<feature type="compositionally biased region" description="Low complexity" evidence="1">
    <location>
        <begin position="28"/>
        <end position="39"/>
    </location>
</feature>
<reference evidence="3" key="1">
    <citation type="submission" date="2020-05" db="EMBL/GenBank/DDBJ databases">
        <title>WGS assembly of Corymbia citriodora subspecies variegata.</title>
        <authorList>
            <person name="Barry K."/>
            <person name="Hundley H."/>
            <person name="Shu S."/>
            <person name="Jenkins J."/>
            <person name="Grimwood J."/>
            <person name="Baten A."/>
        </authorList>
    </citation>
    <scope>NUCLEOTIDE SEQUENCE</scope>
    <source>
        <strain evidence="3">CV2-018</strain>
    </source>
</reference>
<gene>
    <name evidence="3" type="ORF">BT93_L2317</name>
</gene>
<evidence type="ECO:0000256" key="1">
    <source>
        <dbReference type="SAM" id="MobiDB-lite"/>
    </source>
</evidence>
<feature type="region of interest" description="Disordered" evidence="1">
    <location>
        <begin position="244"/>
        <end position="268"/>
    </location>
</feature>
<dbReference type="Gramene" id="rna-gnl|WGS:JABURB|Cocit.L2317.1">
    <property type="protein sequence ID" value="cds-KAF7848076.1"/>
    <property type="gene ID" value="gene-BT93_L2317"/>
</dbReference>
<dbReference type="EMBL" id="MU090309">
    <property type="protein sequence ID" value="KAF7848076.1"/>
    <property type="molecule type" value="Genomic_DNA"/>
</dbReference>
<dbReference type="Proteomes" id="UP000806378">
    <property type="component" value="Unassembled WGS sequence"/>
</dbReference>
<feature type="compositionally biased region" description="Pro residues" evidence="1">
    <location>
        <begin position="40"/>
        <end position="53"/>
    </location>
</feature>
<dbReference type="AlphaFoldDB" id="A0A8T0CPF8"/>
<protein>
    <recommendedName>
        <fullName evidence="5">Late embryogenesis abundant protein LEA-2 subgroup domain-containing protein</fullName>
    </recommendedName>
</protein>
<keyword evidence="2" id="KW-0472">Membrane</keyword>
<organism evidence="3 4">
    <name type="scientific">Corymbia citriodora subsp. variegata</name>
    <dbReference type="NCBI Taxonomy" id="360336"/>
    <lineage>
        <taxon>Eukaryota</taxon>
        <taxon>Viridiplantae</taxon>
        <taxon>Streptophyta</taxon>
        <taxon>Embryophyta</taxon>
        <taxon>Tracheophyta</taxon>
        <taxon>Spermatophyta</taxon>
        <taxon>Magnoliopsida</taxon>
        <taxon>eudicotyledons</taxon>
        <taxon>Gunneridae</taxon>
        <taxon>Pentapetalae</taxon>
        <taxon>rosids</taxon>
        <taxon>malvids</taxon>
        <taxon>Myrtales</taxon>
        <taxon>Myrtaceae</taxon>
        <taxon>Myrtoideae</taxon>
        <taxon>Eucalypteae</taxon>
        <taxon>Corymbia</taxon>
    </lineage>
</organism>
<sequence length="268" mass="28651">MQPCARESKIQRRQNNGATLFLFPMAAPPSASTTAAEGRPAPPPHRARPPPTQAPLSNPKPRGGFSPRFVVLTGVAMTLVAITGLTLFGCIAIGSDYPTLKVAALSVSNLTANASGGATWKAAFLAEKQLGFGDFSFREVHCFIYYNWDPRQPLAAASVEPFELRGVGRTVIQATMKMERAEAVEDIDRERRSVGTAAVGLGLKMRGRYVFKGLWKKSYGSIEAYCDNLKVAFANSTTEGTLVTGGNTVTGDTPPSDGIPSCSYDDVD</sequence>
<keyword evidence="4" id="KW-1185">Reference proteome</keyword>
<evidence type="ECO:0000256" key="2">
    <source>
        <dbReference type="SAM" id="Phobius"/>
    </source>
</evidence>
<evidence type="ECO:0008006" key="5">
    <source>
        <dbReference type="Google" id="ProtNLM"/>
    </source>
</evidence>
<evidence type="ECO:0000313" key="4">
    <source>
        <dbReference type="Proteomes" id="UP000806378"/>
    </source>
</evidence>
<accession>A0A8T0CPF8</accession>
<keyword evidence="2" id="KW-1133">Transmembrane helix</keyword>